<dbReference type="PRINTS" id="PR00455">
    <property type="entry name" value="HTHTETR"/>
</dbReference>
<dbReference type="RefSeq" id="WP_014804436.1">
    <property type="nucleotide sequence ID" value="NC_018020.1"/>
</dbReference>
<keyword evidence="1" id="KW-0805">Transcription regulation</keyword>
<keyword evidence="3" id="KW-0804">Transcription</keyword>
<reference evidence="6 7" key="1">
    <citation type="submission" date="2012-06" db="EMBL/GenBank/DDBJ databases">
        <title>The complete chromosome of genome of Turneriella parva DSM 21527.</title>
        <authorList>
            <consortium name="US DOE Joint Genome Institute (JGI-PGF)"/>
            <person name="Lucas S."/>
            <person name="Han J."/>
            <person name="Lapidus A."/>
            <person name="Bruce D."/>
            <person name="Goodwin L."/>
            <person name="Pitluck S."/>
            <person name="Peters L."/>
            <person name="Kyrpides N."/>
            <person name="Mavromatis K."/>
            <person name="Ivanova N."/>
            <person name="Mikhailova N."/>
            <person name="Chertkov O."/>
            <person name="Detter J.C."/>
            <person name="Tapia R."/>
            <person name="Han C."/>
            <person name="Land M."/>
            <person name="Hauser L."/>
            <person name="Markowitz V."/>
            <person name="Cheng J.-F."/>
            <person name="Hugenholtz P."/>
            <person name="Woyke T."/>
            <person name="Wu D."/>
            <person name="Gronow S."/>
            <person name="Wellnitz S."/>
            <person name="Brambilla E."/>
            <person name="Klenk H.-P."/>
            <person name="Eisen J.A."/>
        </authorList>
    </citation>
    <scope>NUCLEOTIDE SEQUENCE [LARGE SCALE GENOMIC DNA]</scope>
    <source>
        <strain evidence="7">ATCC BAA-1111 / DSM 21527 / NCTC 11395 / H</strain>
    </source>
</reference>
<dbReference type="Gene3D" id="1.10.357.10">
    <property type="entry name" value="Tetracycline Repressor, domain 2"/>
    <property type="match status" value="1"/>
</dbReference>
<name>I4B9I0_TURPD</name>
<dbReference type="PROSITE" id="PS50977">
    <property type="entry name" value="HTH_TETR_2"/>
    <property type="match status" value="1"/>
</dbReference>
<evidence type="ECO:0000256" key="2">
    <source>
        <dbReference type="ARBA" id="ARBA00023125"/>
    </source>
</evidence>
<dbReference type="Proteomes" id="UP000006048">
    <property type="component" value="Chromosome"/>
</dbReference>
<dbReference type="SUPFAM" id="SSF46689">
    <property type="entry name" value="Homeodomain-like"/>
    <property type="match status" value="1"/>
</dbReference>
<evidence type="ECO:0000256" key="1">
    <source>
        <dbReference type="ARBA" id="ARBA00023015"/>
    </source>
</evidence>
<dbReference type="OrthoDB" id="9814200at2"/>
<keyword evidence="2 4" id="KW-0238">DNA-binding</keyword>
<proteinExistence type="predicted"/>
<dbReference type="KEGG" id="tpx:Turpa_3299"/>
<dbReference type="InterPro" id="IPR009057">
    <property type="entry name" value="Homeodomain-like_sf"/>
</dbReference>
<dbReference type="HOGENOM" id="CLU_1325890_0_0_12"/>
<protein>
    <submittedName>
        <fullName evidence="6">Transcriptional regulator, TetR family</fullName>
    </submittedName>
</protein>
<keyword evidence="7" id="KW-1185">Reference proteome</keyword>
<evidence type="ECO:0000259" key="5">
    <source>
        <dbReference type="PROSITE" id="PS50977"/>
    </source>
</evidence>
<feature type="domain" description="HTH tetR-type" evidence="5">
    <location>
        <begin position="22"/>
        <end position="82"/>
    </location>
</feature>
<dbReference type="Pfam" id="PF00440">
    <property type="entry name" value="TetR_N"/>
    <property type="match status" value="1"/>
</dbReference>
<accession>I4B9I0</accession>
<gene>
    <name evidence="6" type="ordered locus">Turpa_3299</name>
</gene>
<organism evidence="6 7">
    <name type="scientific">Turneriella parva (strain ATCC BAA-1111 / DSM 21527 / NCTC 11395 / H)</name>
    <name type="common">Leptospira parva</name>
    <dbReference type="NCBI Taxonomy" id="869212"/>
    <lineage>
        <taxon>Bacteria</taxon>
        <taxon>Pseudomonadati</taxon>
        <taxon>Spirochaetota</taxon>
        <taxon>Spirochaetia</taxon>
        <taxon>Leptospirales</taxon>
        <taxon>Leptospiraceae</taxon>
        <taxon>Turneriella</taxon>
    </lineage>
</organism>
<dbReference type="InterPro" id="IPR001647">
    <property type="entry name" value="HTH_TetR"/>
</dbReference>
<evidence type="ECO:0000256" key="4">
    <source>
        <dbReference type="PROSITE-ProRule" id="PRU00335"/>
    </source>
</evidence>
<sequence>MVRDKKGTLPTAPKKRVWNRTAKTRMKILNGAAVAFSARGYYGTSLVELSKRTGAEQASIYYHFQSKENLFKKCLIYTHLMVIRGLRRDLNRTEGLREELVSIFNTLANYSDVYPERIALIFQLVYSAPKTIAVFYTRKYGGNFRSLIEAAFDRNPPKSGRGVKQSLMIDMLYSFILSLSAPAVRNDRRLMAPRAVDFILQDKIHPN</sequence>
<evidence type="ECO:0000256" key="3">
    <source>
        <dbReference type="ARBA" id="ARBA00023163"/>
    </source>
</evidence>
<dbReference type="EMBL" id="CP002959">
    <property type="protein sequence ID" value="AFM13937.1"/>
    <property type="molecule type" value="Genomic_DNA"/>
</dbReference>
<evidence type="ECO:0000313" key="6">
    <source>
        <dbReference type="EMBL" id="AFM13937.1"/>
    </source>
</evidence>
<dbReference type="InterPro" id="IPR023772">
    <property type="entry name" value="DNA-bd_HTH_TetR-type_CS"/>
</dbReference>
<dbReference type="PANTHER" id="PTHR47506:SF3">
    <property type="entry name" value="HTH-TYPE TRANSCRIPTIONAL REGULATOR LMRA"/>
    <property type="match status" value="1"/>
</dbReference>
<dbReference type="PROSITE" id="PS01081">
    <property type="entry name" value="HTH_TETR_1"/>
    <property type="match status" value="1"/>
</dbReference>
<evidence type="ECO:0000313" key="7">
    <source>
        <dbReference type="Proteomes" id="UP000006048"/>
    </source>
</evidence>
<feature type="DNA-binding region" description="H-T-H motif" evidence="4">
    <location>
        <begin position="45"/>
        <end position="64"/>
    </location>
</feature>
<dbReference type="STRING" id="869212.Turpa_3299"/>
<dbReference type="PANTHER" id="PTHR47506">
    <property type="entry name" value="TRANSCRIPTIONAL REGULATORY PROTEIN"/>
    <property type="match status" value="1"/>
</dbReference>
<dbReference type="GO" id="GO:0003677">
    <property type="term" value="F:DNA binding"/>
    <property type="evidence" value="ECO:0007669"/>
    <property type="project" value="UniProtKB-UniRule"/>
</dbReference>
<dbReference type="AlphaFoldDB" id="I4B9I0"/>